<dbReference type="PANTHER" id="PTHR31438:SF1">
    <property type="entry name" value="LYSINE N-ACYLTRANSFERASE C17G9.06C-RELATED"/>
    <property type="match status" value="1"/>
</dbReference>
<dbReference type="Proteomes" id="UP001597343">
    <property type="component" value="Unassembled WGS sequence"/>
</dbReference>
<keyword evidence="3" id="KW-0012">Acyltransferase</keyword>
<keyword evidence="3" id="KW-0808">Transferase</keyword>
<evidence type="ECO:0000259" key="2">
    <source>
        <dbReference type="PROSITE" id="PS51186"/>
    </source>
</evidence>
<reference evidence="4" key="1">
    <citation type="journal article" date="2019" name="Int. J. Syst. Evol. Microbiol.">
        <title>The Global Catalogue of Microorganisms (GCM) 10K type strain sequencing project: providing services to taxonomists for standard genome sequencing and annotation.</title>
        <authorList>
            <consortium name="The Broad Institute Genomics Platform"/>
            <consortium name="The Broad Institute Genome Sequencing Center for Infectious Disease"/>
            <person name="Wu L."/>
            <person name="Ma J."/>
        </authorList>
    </citation>
    <scope>NUCLEOTIDE SEQUENCE [LARGE SCALE GENOMIC DNA]</scope>
    <source>
        <strain evidence="4">CGMCC 1.13574</strain>
    </source>
</reference>
<gene>
    <name evidence="3" type="ORF">ACFSOY_01060</name>
</gene>
<evidence type="ECO:0000256" key="1">
    <source>
        <dbReference type="ARBA" id="ARBA00023251"/>
    </source>
</evidence>
<sequence>MLQFRILQEQDLPLLHDWLNRQHIKQTFSGPLGMTYENVRQKYIPRILGEDPARPYLICADEVPIGYIQTYLWRDYPAYSSELQLEQVTAGLDLFIGEEAYLGRGLGAELIRSFALQVIFADREVESCVITPLISNRRALRAYSKAGFRQLATMHHPEEPEQIAVMKLDRHDLLAPM</sequence>
<dbReference type="RefSeq" id="WP_386043475.1">
    <property type="nucleotide sequence ID" value="NZ_JBHUIO010000002.1"/>
</dbReference>
<dbReference type="Pfam" id="PF13523">
    <property type="entry name" value="Acetyltransf_8"/>
    <property type="match status" value="1"/>
</dbReference>
<name>A0ABW4ZS17_9BACL</name>
<dbReference type="InterPro" id="IPR000182">
    <property type="entry name" value="GNAT_dom"/>
</dbReference>
<protein>
    <submittedName>
        <fullName evidence="3">GNAT family N-acetyltransferase</fullName>
        <ecNumber evidence="3">2.3.1.-</ecNumber>
    </submittedName>
</protein>
<dbReference type="SUPFAM" id="SSF55729">
    <property type="entry name" value="Acyl-CoA N-acyltransferases (Nat)"/>
    <property type="match status" value="1"/>
</dbReference>
<dbReference type="EMBL" id="JBHUIO010000002">
    <property type="protein sequence ID" value="MFD2168607.1"/>
    <property type="molecule type" value="Genomic_DNA"/>
</dbReference>
<keyword evidence="4" id="KW-1185">Reference proteome</keyword>
<organism evidence="3 4">
    <name type="scientific">Tumebacillus lipolyticus</name>
    <dbReference type="NCBI Taxonomy" id="1280370"/>
    <lineage>
        <taxon>Bacteria</taxon>
        <taxon>Bacillati</taxon>
        <taxon>Bacillota</taxon>
        <taxon>Bacilli</taxon>
        <taxon>Bacillales</taxon>
        <taxon>Alicyclobacillaceae</taxon>
        <taxon>Tumebacillus</taxon>
    </lineage>
</organism>
<dbReference type="PANTHER" id="PTHR31438">
    <property type="entry name" value="LYSINE N-ACYLTRANSFERASE C17G9.06C-RELATED"/>
    <property type="match status" value="1"/>
</dbReference>
<keyword evidence="1" id="KW-0046">Antibiotic resistance</keyword>
<evidence type="ECO:0000313" key="3">
    <source>
        <dbReference type="EMBL" id="MFD2168607.1"/>
    </source>
</evidence>
<feature type="domain" description="N-acetyltransferase" evidence="2">
    <location>
        <begin position="2"/>
        <end position="169"/>
    </location>
</feature>
<dbReference type="InterPro" id="IPR016181">
    <property type="entry name" value="Acyl_CoA_acyltransferase"/>
</dbReference>
<proteinExistence type="predicted"/>
<evidence type="ECO:0000313" key="4">
    <source>
        <dbReference type="Proteomes" id="UP001597343"/>
    </source>
</evidence>
<dbReference type="GO" id="GO:0016746">
    <property type="term" value="F:acyltransferase activity"/>
    <property type="evidence" value="ECO:0007669"/>
    <property type="project" value="UniProtKB-KW"/>
</dbReference>
<dbReference type="EC" id="2.3.1.-" evidence="3"/>
<accession>A0ABW4ZS17</accession>
<dbReference type="PROSITE" id="PS51186">
    <property type="entry name" value="GNAT"/>
    <property type="match status" value="1"/>
</dbReference>
<dbReference type="Gene3D" id="3.40.630.30">
    <property type="match status" value="1"/>
</dbReference>
<comment type="caution">
    <text evidence="3">The sequence shown here is derived from an EMBL/GenBank/DDBJ whole genome shotgun (WGS) entry which is preliminary data.</text>
</comment>